<organism evidence="4 5">
    <name type="scientific">Anaerotignum lactatifermentans DSM 14214</name>
    <dbReference type="NCBI Taxonomy" id="1121323"/>
    <lineage>
        <taxon>Bacteria</taxon>
        <taxon>Bacillati</taxon>
        <taxon>Bacillota</taxon>
        <taxon>Clostridia</taxon>
        <taxon>Lachnospirales</taxon>
        <taxon>Anaerotignaceae</taxon>
        <taxon>Anaerotignum</taxon>
    </lineage>
</organism>
<accession>A0A1M6Q410</accession>
<dbReference type="GO" id="GO:0016853">
    <property type="term" value="F:isomerase activity"/>
    <property type="evidence" value="ECO:0007669"/>
    <property type="project" value="UniProtKB-KW"/>
</dbReference>
<dbReference type="PIRSF" id="PIRSF016184">
    <property type="entry name" value="PhzC_PhzF"/>
    <property type="match status" value="1"/>
</dbReference>
<protein>
    <submittedName>
        <fullName evidence="4">Phenazine biosynthesis protein PhzF family</fullName>
    </submittedName>
</protein>
<evidence type="ECO:0000256" key="2">
    <source>
        <dbReference type="ARBA" id="ARBA00023235"/>
    </source>
</evidence>
<dbReference type="Proteomes" id="UP000183975">
    <property type="component" value="Unassembled WGS sequence"/>
</dbReference>
<keyword evidence="5" id="KW-1185">Reference proteome</keyword>
<dbReference type="EMBL" id="FRAH01000017">
    <property type="protein sequence ID" value="SHK14945.1"/>
    <property type="molecule type" value="Genomic_DNA"/>
</dbReference>
<dbReference type="SUPFAM" id="SSF54506">
    <property type="entry name" value="Diaminopimelate epimerase-like"/>
    <property type="match status" value="1"/>
</dbReference>
<evidence type="ECO:0000313" key="5">
    <source>
        <dbReference type="Proteomes" id="UP000183975"/>
    </source>
</evidence>
<dbReference type="AlphaFoldDB" id="A0A1M6Q410"/>
<dbReference type="PANTHER" id="PTHR13774">
    <property type="entry name" value="PHENAZINE BIOSYNTHESIS PROTEIN"/>
    <property type="match status" value="1"/>
</dbReference>
<gene>
    <name evidence="4" type="ORF">SAMN02745138_01235</name>
</gene>
<dbReference type="PANTHER" id="PTHR13774:SF17">
    <property type="entry name" value="PHENAZINE BIOSYNTHESIS-LIKE DOMAIN-CONTAINING PROTEIN"/>
    <property type="match status" value="1"/>
</dbReference>
<dbReference type="InterPro" id="IPR003719">
    <property type="entry name" value="Phenazine_PhzF-like"/>
</dbReference>
<dbReference type="GO" id="GO:0005737">
    <property type="term" value="C:cytoplasm"/>
    <property type="evidence" value="ECO:0007669"/>
    <property type="project" value="TreeGrafter"/>
</dbReference>
<dbReference type="RefSeq" id="WP_072850156.1">
    <property type="nucleotide sequence ID" value="NZ_FRAH01000017.1"/>
</dbReference>
<dbReference type="Pfam" id="PF02567">
    <property type="entry name" value="PhzC-PhzF"/>
    <property type="match status" value="1"/>
</dbReference>
<comment type="similarity">
    <text evidence="1">Belongs to the PhzF family.</text>
</comment>
<proteinExistence type="inferred from homology"/>
<dbReference type="NCBIfam" id="TIGR00654">
    <property type="entry name" value="PhzF_family"/>
    <property type="match status" value="1"/>
</dbReference>
<dbReference type="OrthoDB" id="9788221at2"/>
<evidence type="ECO:0000256" key="1">
    <source>
        <dbReference type="ARBA" id="ARBA00008270"/>
    </source>
</evidence>
<feature type="active site" evidence="3">
    <location>
        <position position="44"/>
    </location>
</feature>
<keyword evidence="2" id="KW-0413">Isomerase</keyword>
<sequence>MKYFVVDAFAEHVFGGNPAGVCVLEKPMDTELMQRIAAENNLSETAFVYGRETGKYDLKWFTPKAEIDLCGHATLGTAYVVANFVDPEVETMTFSTLSGELTVVRKGAYFEMDFPSRMPKQIPVTQEMEAVIGMPIAGAYLSRDLVLELENENAVKDCAPDFEKMLHMEQGLGCVVTAKGSQCDFVSRCFFPKLGVNEDPVTGSAHSSLIPFWAERLGKKELLAEQWSERGGKLLCIDDGERVKIAGKAVLYLQGELLLEK</sequence>
<evidence type="ECO:0000256" key="3">
    <source>
        <dbReference type="PIRSR" id="PIRSR016184-1"/>
    </source>
</evidence>
<dbReference type="Gene3D" id="3.10.310.10">
    <property type="entry name" value="Diaminopimelate Epimerase, Chain A, domain 1"/>
    <property type="match status" value="2"/>
</dbReference>
<reference evidence="4 5" key="1">
    <citation type="submission" date="2016-11" db="EMBL/GenBank/DDBJ databases">
        <authorList>
            <person name="Jaros S."/>
            <person name="Januszkiewicz K."/>
            <person name="Wedrychowicz H."/>
        </authorList>
    </citation>
    <scope>NUCLEOTIDE SEQUENCE [LARGE SCALE GENOMIC DNA]</scope>
    <source>
        <strain evidence="4 5">DSM 14214</strain>
    </source>
</reference>
<name>A0A1M6Q410_9FIRM</name>
<evidence type="ECO:0000313" key="4">
    <source>
        <dbReference type="EMBL" id="SHK14945.1"/>
    </source>
</evidence>